<dbReference type="InterPro" id="IPR006119">
    <property type="entry name" value="Resolv_N"/>
</dbReference>
<proteinExistence type="inferred from homology"/>
<feature type="compositionally biased region" description="Basic and acidic residues" evidence="8">
    <location>
        <begin position="143"/>
        <end position="155"/>
    </location>
</feature>
<organism evidence="10 11">
    <name type="scientific">Hyphomicrobium denitrificans (strain ATCC 51888 / DSM 1869 / NCIMB 11706 / TK 0415)</name>
    <dbReference type="NCBI Taxonomy" id="582899"/>
    <lineage>
        <taxon>Bacteria</taxon>
        <taxon>Pseudomonadati</taxon>
        <taxon>Pseudomonadota</taxon>
        <taxon>Alphaproteobacteria</taxon>
        <taxon>Hyphomicrobiales</taxon>
        <taxon>Hyphomicrobiaceae</taxon>
        <taxon>Hyphomicrobium</taxon>
    </lineage>
</organism>
<dbReference type="GO" id="GO:0000150">
    <property type="term" value="F:DNA strand exchange activity"/>
    <property type="evidence" value="ECO:0007669"/>
    <property type="project" value="UniProtKB-KW"/>
</dbReference>
<dbReference type="PANTHER" id="PTHR30461:SF2">
    <property type="entry name" value="SERINE RECOMBINASE PINE-RELATED"/>
    <property type="match status" value="1"/>
</dbReference>
<dbReference type="CDD" id="cd03768">
    <property type="entry name" value="SR_ResInv"/>
    <property type="match status" value="1"/>
</dbReference>
<evidence type="ECO:0000256" key="4">
    <source>
        <dbReference type="ARBA" id="ARBA00023125"/>
    </source>
</evidence>
<dbReference type="PANTHER" id="PTHR30461">
    <property type="entry name" value="DNA-INVERTASE FROM LAMBDOID PROPHAGE"/>
    <property type="match status" value="1"/>
</dbReference>
<dbReference type="AlphaFoldDB" id="D8JUD7"/>
<evidence type="ECO:0000256" key="6">
    <source>
        <dbReference type="PIRSR" id="PIRSR606118-50"/>
    </source>
</evidence>
<evidence type="ECO:0000256" key="3">
    <source>
        <dbReference type="ARBA" id="ARBA00023100"/>
    </source>
</evidence>
<dbReference type="InterPro" id="IPR036162">
    <property type="entry name" value="Resolvase-like_N_sf"/>
</dbReference>
<dbReference type="InterPro" id="IPR050639">
    <property type="entry name" value="SSR_resolvase"/>
</dbReference>
<reference evidence="11" key="1">
    <citation type="journal article" date="2011" name="J. Bacteriol.">
        <title>Genome sequences of eight morphologically diverse alphaproteobacteria.</title>
        <authorList>
            <consortium name="US DOE Joint Genome Institute"/>
            <person name="Brown P.J."/>
            <person name="Kysela D.T."/>
            <person name="Buechlein A."/>
            <person name="Hemmerich C."/>
            <person name="Brun Y.V."/>
        </authorList>
    </citation>
    <scope>NUCLEOTIDE SEQUENCE [LARGE SCALE GENOMIC DNA]</scope>
    <source>
        <strain evidence="11">ATCC 51888 / DSM 1869 / NCIB 11706 / TK 0415</strain>
    </source>
</reference>
<name>D8JUD7_HYPDA</name>
<evidence type="ECO:0000256" key="5">
    <source>
        <dbReference type="ARBA" id="ARBA00023172"/>
    </source>
</evidence>
<evidence type="ECO:0000259" key="9">
    <source>
        <dbReference type="PROSITE" id="PS51736"/>
    </source>
</evidence>
<accession>D8JUD7</accession>
<dbReference type="Gene3D" id="3.40.50.1390">
    <property type="entry name" value="Resolvase, N-terminal catalytic domain"/>
    <property type="match status" value="1"/>
</dbReference>
<keyword evidence="2" id="KW-0229">DNA integration</keyword>
<gene>
    <name evidence="10" type="ordered locus">Hden_0910</name>
</gene>
<evidence type="ECO:0000256" key="1">
    <source>
        <dbReference type="ARBA" id="ARBA00009913"/>
    </source>
</evidence>
<dbReference type="GO" id="GO:0003677">
    <property type="term" value="F:DNA binding"/>
    <property type="evidence" value="ECO:0007669"/>
    <property type="project" value="UniProtKB-KW"/>
</dbReference>
<dbReference type="FunFam" id="3.40.50.1390:FF:000001">
    <property type="entry name" value="DNA recombinase"/>
    <property type="match status" value="1"/>
</dbReference>
<keyword evidence="3" id="KW-0230">DNA invertase</keyword>
<dbReference type="EMBL" id="CP002083">
    <property type="protein sequence ID" value="ADJ22727.1"/>
    <property type="molecule type" value="Genomic_DNA"/>
</dbReference>
<dbReference type="OrthoDB" id="9800103at2"/>
<evidence type="ECO:0000313" key="10">
    <source>
        <dbReference type="EMBL" id="ADJ22727.1"/>
    </source>
</evidence>
<dbReference type="PROSITE" id="PS00397">
    <property type="entry name" value="RECOMBINASES_1"/>
    <property type="match status" value="1"/>
</dbReference>
<dbReference type="RefSeq" id="WP_013214942.1">
    <property type="nucleotide sequence ID" value="NC_014313.1"/>
</dbReference>
<comment type="similarity">
    <text evidence="1">Belongs to the site-specific recombinase resolvase family.</text>
</comment>
<sequence length="155" mass="17043">MSKTVFYARVSTRDQNLALQVDAAKELGIKTENIFIEKASGTRHDRPELAKAIATLEPSDTLACYKLDRIGRSLAHLSKLLDDLNARGIKFKTVSDGLDTSGSTGRLVLHMLAAVEQFERDLIVERTRAGLAAAKKSGKKFRSTGEMDTRHGREG</sequence>
<dbReference type="SMART" id="SM00857">
    <property type="entry name" value="Resolvase"/>
    <property type="match status" value="1"/>
</dbReference>
<feature type="active site" description="O-(5'-phospho-DNA)-serine intermediate" evidence="6 7">
    <location>
        <position position="11"/>
    </location>
</feature>
<dbReference type="KEGG" id="hdn:Hden_0910"/>
<protein>
    <submittedName>
        <fullName evidence="10">Resolvase domain protein</fullName>
    </submittedName>
</protein>
<dbReference type="eggNOG" id="COG1961">
    <property type="taxonomic scope" value="Bacteria"/>
</dbReference>
<keyword evidence="11" id="KW-1185">Reference proteome</keyword>
<dbReference type="HOGENOM" id="CLU_010686_8_0_5"/>
<evidence type="ECO:0000256" key="7">
    <source>
        <dbReference type="PROSITE-ProRule" id="PRU10137"/>
    </source>
</evidence>
<keyword evidence="5" id="KW-0233">DNA recombination</keyword>
<dbReference type="GO" id="GO:0015074">
    <property type="term" value="P:DNA integration"/>
    <property type="evidence" value="ECO:0007669"/>
    <property type="project" value="UniProtKB-KW"/>
</dbReference>
<evidence type="ECO:0000256" key="2">
    <source>
        <dbReference type="ARBA" id="ARBA00022908"/>
    </source>
</evidence>
<dbReference type="PROSITE" id="PS51736">
    <property type="entry name" value="RECOMBINASES_3"/>
    <property type="match status" value="1"/>
</dbReference>
<evidence type="ECO:0000256" key="8">
    <source>
        <dbReference type="SAM" id="MobiDB-lite"/>
    </source>
</evidence>
<keyword evidence="4" id="KW-0238">DNA-binding</keyword>
<dbReference type="InterPro" id="IPR006118">
    <property type="entry name" value="Recombinase_CS"/>
</dbReference>
<feature type="domain" description="Resolvase/invertase-type recombinase catalytic" evidence="9">
    <location>
        <begin position="3"/>
        <end position="138"/>
    </location>
</feature>
<dbReference type="SUPFAM" id="SSF53041">
    <property type="entry name" value="Resolvase-like"/>
    <property type="match status" value="1"/>
</dbReference>
<dbReference type="Proteomes" id="UP000002033">
    <property type="component" value="Chromosome"/>
</dbReference>
<dbReference type="Pfam" id="PF00239">
    <property type="entry name" value="Resolvase"/>
    <property type="match status" value="1"/>
</dbReference>
<feature type="region of interest" description="Disordered" evidence="8">
    <location>
        <begin position="135"/>
        <end position="155"/>
    </location>
</feature>
<dbReference type="STRING" id="582899.Hden_0910"/>
<evidence type="ECO:0000313" key="11">
    <source>
        <dbReference type="Proteomes" id="UP000002033"/>
    </source>
</evidence>